<dbReference type="EMBL" id="FPHG01000055">
    <property type="protein sequence ID" value="SFV62734.1"/>
    <property type="molecule type" value="Genomic_DNA"/>
</dbReference>
<dbReference type="InterPro" id="IPR048502">
    <property type="entry name" value="NamZ_N"/>
</dbReference>
<sequence length="382" mass="44212">MKYILLILFSISILSAKITPASYRTELYLNLLKNKNIGLIVNQSSTIRKIHLVDFLVKNRIHIKKIFAPEHGFRGNSDAGHKIKNSIDKKTNIPIVSLYGKKKKPTYKDLKNIDILLFDIQDVGVRFYTYLSTLHYILEAGAKYNIPIILLDRPNPNAHYIDGEVLDLRYKSFIGLDPVPVVYGMTIGEYAKMLNGEGWIGNKKANLKVIPIANYTHQSFYSLPIKPSPNLPNDKAIALYPSLAFFEGTVFSAGRGTNRQFQIYGHPKYRDKSFHFIPKSRVGARNPKFKNRICYGVNLDKKSLKSIRLKKQIELSFLIDAYKKYPNKKDFFLKNRFIDKLSGSNLLRKQITKGLNESKIRTTWQKKLKKFKKIRKKYLIYR</sequence>
<dbReference type="Pfam" id="PF20732">
    <property type="entry name" value="NamZ_C"/>
    <property type="match status" value="1"/>
</dbReference>
<protein>
    <submittedName>
        <fullName evidence="3">Alternate gene name: yzbB</fullName>
    </submittedName>
</protein>
<dbReference type="AlphaFoldDB" id="A0A1W1CAE0"/>
<feature type="domain" description="Peptidoglycan beta-N-acetylmuramidase NamZ C-terminal" evidence="2">
    <location>
        <begin position="239"/>
        <end position="381"/>
    </location>
</feature>
<evidence type="ECO:0000259" key="1">
    <source>
        <dbReference type="Pfam" id="PF07075"/>
    </source>
</evidence>
<evidence type="ECO:0000313" key="3">
    <source>
        <dbReference type="EMBL" id="SFV62734.1"/>
    </source>
</evidence>
<dbReference type="Gene3D" id="3.90.1150.140">
    <property type="match status" value="1"/>
</dbReference>
<dbReference type="PANTHER" id="PTHR42915">
    <property type="entry name" value="HYPOTHETICAL 460 KDA PROTEIN IN FEUA-SIGW INTERGENIC REGION [PRECURSOR]"/>
    <property type="match status" value="1"/>
</dbReference>
<dbReference type="PANTHER" id="PTHR42915:SF1">
    <property type="entry name" value="PEPTIDOGLYCAN BETA-N-ACETYLMURAMIDASE NAMZ"/>
    <property type="match status" value="1"/>
</dbReference>
<dbReference type="Gene3D" id="3.40.50.12170">
    <property type="entry name" value="Uncharacterised protein PF07075, DUF1343"/>
    <property type="match status" value="1"/>
</dbReference>
<name>A0A1W1CAE0_9ZZZZ</name>
<dbReference type="InterPro" id="IPR008302">
    <property type="entry name" value="NamZ"/>
</dbReference>
<dbReference type="InterPro" id="IPR048503">
    <property type="entry name" value="NamZ_C"/>
</dbReference>
<proteinExistence type="predicted"/>
<feature type="domain" description="Peptidoglycan beta-N-acetylmuramidase NamZ N-terminal" evidence="1">
    <location>
        <begin position="37"/>
        <end position="234"/>
    </location>
</feature>
<dbReference type="PIRSF" id="PIRSF016719">
    <property type="entry name" value="UCP016719"/>
    <property type="match status" value="1"/>
</dbReference>
<dbReference type="GO" id="GO:0033922">
    <property type="term" value="F:peptidoglycan beta-N-acetylmuramidase activity"/>
    <property type="evidence" value="ECO:0007669"/>
    <property type="project" value="InterPro"/>
</dbReference>
<accession>A0A1W1CAE0</accession>
<organism evidence="3">
    <name type="scientific">hydrothermal vent metagenome</name>
    <dbReference type="NCBI Taxonomy" id="652676"/>
    <lineage>
        <taxon>unclassified sequences</taxon>
        <taxon>metagenomes</taxon>
        <taxon>ecological metagenomes</taxon>
    </lineage>
</organism>
<dbReference type="Pfam" id="PF07075">
    <property type="entry name" value="NamZ_N"/>
    <property type="match status" value="1"/>
</dbReference>
<evidence type="ECO:0000259" key="2">
    <source>
        <dbReference type="Pfam" id="PF20732"/>
    </source>
</evidence>
<reference evidence="3" key="1">
    <citation type="submission" date="2016-10" db="EMBL/GenBank/DDBJ databases">
        <authorList>
            <person name="de Groot N.N."/>
        </authorList>
    </citation>
    <scope>NUCLEOTIDE SEQUENCE</scope>
</reference>
<gene>
    <name evidence="3" type="ORF">MNB_SV-9-1283</name>
</gene>